<dbReference type="Proteomes" id="UP000318313">
    <property type="component" value="Chromosome"/>
</dbReference>
<proteinExistence type="predicted"/>
<keyword evidence="1" id="KW-1133">Transmembrane helix</keyword>
<dbReference type="RefSeq" id="WP_145306230.1">
    <property type="nucleotide sequence ID" value="NZ_CP037452.1"/>
</dbReference>
<feature type="transmembrane region" description="Helical" evidence="1">
    <location>
        <begin position="92"/>
        <end position="114"/>
    </location>
</feature>
<reference evidence="2 3" key="1">
    <citation type="submission" date="2019-03" db="EMBL/GenBank/DDBJ databases">
        <title>Deep-cultivation of Planctomycetes and their phenomic and genomic characterization uncovers novel biology.</title>
        <authorList>
            <person name="Wiegand S."/>
            <person name="Jogler M."/>
            <person name="Boedeker C."/>
            <person name="Pinto D."/>
            <person name="Vollmers J."/>
            <person name="Rivas-Marin E."/>
            <person name="Kohn T."/>
            <person name="Peeters S.H."/>
            <person name="Heuer A."/>
            <person name="Rast P."/>
            <person name="Oberbeckmann S."/>
            <person name="Bunk B."/>
            <person name="Jeske O."/>
            <person name="Meyerdierks A."/>
            <person name="Storesund J.E."/>
            <person name="Kallscheuer N."/>
            <person name="Luecker S."/>
            <person name="Lage O.M."/>
            <person name="Pohl T."/>
            <person name="Merkel B.J."/>
            <person name="Hornburger P."/>
            <person name="Mueller R.-W."/>
            <person name="Bruemmer F."/>
            <person name="Labrenz M."/>
            <person name="Spormann A.M."/>
            <person name="Op den Camp H."/>
            <person name="Overmann J."/>
            <person name="Amann R."/>
            <person name="Jetten M.S.M."/>
            <person name="Mascher T."/>
            <person name="Medema M.H."/>
            <person name="Devos D.P."/>
            <person name="Kaster A.-K."/>
            <person name="Ovreas L."/>
            <person name="Rohde M."/>
            <person name="Galperin M.Y."/>
            <person name="Jogler C."/>
        </authorList>
    </citation>
    <scope>NUCLEOTIDE SEQUENCE [LARGE SCALE GENOMIC DNA]</scope>
    <source>
        <strain evidence="2 3">Enr17</strain>
    </source>
</reference>
<dbReference type="AlphaFoldDB" id="A0A518I744"/>
<dbReference type="OrthoDB" id="300512at2"/>
<dbReference type="KEGG" id="gfm:Enr17x_09150"/>
<sequence>MNTIQAEANLEPFETSDKIRSLKQVRLGVAIEFAGFVLILLSIIAGPVIAIGRLPPLFHLVFRFISLSGAILMVLGPIACLTVPEEAQARKILMASIGGKIVNVAAFIIGYFYSESFGDIFQFILSIFSALGYIFFISFMAKIALYIQSRELQTEAQGFFAFAIFMLLGYIFIMIGAFFGIMIGAILIPFVALWMAILYLKLLAKLWVALSPT</sequence>
<protein>
    <recommendedName>
        <fullName evidence="4">DUF996 domain-containing protein</fullName>
    </recommendedName>
</protein>
<feature type="transmembrane region" description="Helical" evidence="1">
    <location>
        <begin position="185"/>
        <end position="204"/>
    </location>
</feature>
<dbReference type="EMBL" id="CP037452">
    <property type="protein sequence ID" value="QDV48900.1"/>
    <property type="molecule type" value="Genomic_DNA"/>
</dbReference>
<evidence type="ECO:0000256" key="1">
    <source>
        <dbReference type="SAM" id="Phobius"/>
    </source>
</evidence>
<evidence type="ECO:0000313" key="3">
    <source>
        <dbReference type="Proteomes" id="UP000318313"/>
    </source>
</evidence>
<gene>
    <name evidence="2" type="ORF">Enr17x_09150</name>
</gene>
<keyword evidence="1" id="KW-0812">Transmembrane</keyword>
<accession>A0A518I744</accession>
<feature type="transmembrane region" description="Helical" evidence="1">
    <location>
        <begin position="57"/>
        <end position="80"/>
    </location>
</feature>
<feature type="transmembrane region" description="Helical" evidence="1">
    <location>
        <begin position="27"/>
        <end position="51"/>
    </location>
</feature>
<evidence type="ECO:0000313" key="2">
    <source>
        <dbReference type="EMBL" id="QDV48900.1"/>
    </source>
</evidence>
<feature type="transmembrane region" description="Helical" evidence="1">
    <location>
        <begin position="159"/>
        <end position="179"/>
    </location>
</feature>
<feature type="transmembrane region" description="Helical" evidence="1">
    <location>
        <begin position="120"/>
        <end position="147"/>
    </location>
</feature>
<keyword evidence="1" id="KW-0472">Membrane</keyword>
<organism evidence="2 3">
    <name type="scientific">Gimesia fumaroli</name>
    <dbReference type="NCBI Taxonomy" id="2527976"/>
    <lineage>
        <taxon>Bacteria</taxon>
        <taxon>Pseudomonadati</taxon>
        <taxon>Planctomycetota</taxon>
        <taxon>Planctomycetia</taxon>
        <taxon>Planctomycetales</taxon>
        <taxon>Planctomycetaceae</taxon>
        <taxon>Gimesia</taxon>
    </lineage>
</organism>
<evidence type="ECO:0008006" key="4">
    <source>
        <dbReference type="Google" id="ProtNLM"/>
    </source>
</evidence>
<name>A0A518I744_9PLAN</name>
<keyword evidence="3" id="KW-1185">Reference proteome</keyword>